<keyword evidence="2" id="KW-0762">Sugar transport</keyword>
<dbReference type="Proteomes" id="UP000575985">
    <property type="component" value="Unassembled WGS sequence"/>
</dbReference>
<dbReference type="EMBL" id="JACCFO010000001">
    <property type="protein sequence ID" value="NYI95247.1"/>
    <property type="molecule type" value="Genomic_DNA"/>
</dbReference>
<accession>A0A853BKR5</accession>
<evidence type="ECO:0000313" key="3">
    <source>
        <dbReference type="Proteomes" id="UP000575985"/>
    </source>
</evidence>
<reference evidence="2 3" key="1">
    <citation type="submission" date="2020-07" db="EMBL/GenBank/DDBJ databases">
        <title>Sequencing the genomes of 1000 actinobacteria strains.</title>
        <authorList>
            <person name="Klenk H.-P."/>
        </authorList>
    </citation>
    <scope>NUCLEOTIDE SEQUENCE [LARGE SCALE GENOMIC DNA]</scope>
    <source>
        <strain evidence="2 3">DSM 45927</strain>
    </source>
</reference>
<dbReference type="PANTHER" id="PTHR43649:SF12">
    <property type="entry name" value="DIACETYLCHITOBIOSE BINDING PROTEIN DASA"/>
    <property type="match status" value="1"/>
</dbReference>
<evidence type="ECO:0000256" key="1">
    <source>
        <dbReference type="SAM" id="MobiDB-lite"/>
    </source>
</evidence>
<dbReference type="InterPro" id="IPR050490">
    <property type="entry name" value="Bact_solute-bd_prot1"/>
</dbReference>
<comment type="caution">
    <text evidence="2">The sequence shown here is derived from an EMBL/GenBank/DDBJ whole genome shotgun (WGS) entry which is preliminary data.</text>
</comment>
<proteinExistence type="predicted"/>
<feature type="compositionally biased region" description="Low complexity" evidence="1">
    <location>
        <begin position="292"/>
        <end position="304"/>
    </location>
</feature>
<keyword evidence="2" id="KW-0813">Transport</keyword>
<gene>
    <name evidence="2" type="ORF">HNR12_001524</name>
</gene>
<protein>
    <submittedName>
        <fullName evidence="2">Multiple sugar transport system substrate-binding protein</fullName>
    </submittedName>
</protein>
<dbReference type="Gene3D" id="3.40.190.10">
    <property type="entry name" value="Periplasmic binding protein-like II"/>
    <property type="match status" value="2"/>
</dbReference>
<sequence>MDHRRPRAVLATAVTAVLSVLALVGGLLASGPMGAGAPATITVVTRQDVSGTGLYRLFVEEWNARRAPGEPRAELVEISSAADLVHAEFVRWTQTEGFTYDVLNIDNQWTAEFARNGWVEPVPGDVAVDAVLGPSIASVTYDEKVWAVPFIADVGLLYYRSDLLDAADLEGRNWAGTLDLLRATAEAEGVAYGYSGQFAPYEGLTVNMLELMYGMRGGQADEDRPVAFASGPGRSAVDLVARGLGDGTVHPGVLGDGATEYDSFRHFVDGEVVAMRNWPGWYDVLARDPAAEPARGEQAGGPPAEAEDGSGGGGAAAGAEPIEFDVVPLPGESVLGGQSLTVSRDSDQAEAAWDLVEYLTAPEQQRRLLYCGGYSPAREDAYSGAVAGPCPGGTGDSGASVADRRGEEYTRLLLDEVANARHRPTSPYYPRYTQVLYTDLNRLLRQSDGPPPESELAALETRLEGALEGR</sequence>
<dbReference type="AlphaFoldDB" id="A0A853BKR5"/>
<dbReference type="SUPFAM" id="SSF53850">
    <property type="entry name" value="Periplasmic binding protein-like II"/>
    <property type="match status" value="1"/>
</dbReference>
<dbReference type="Pfam" id="PF13416">
    <property type="entry name" value="SBP_bac_8"/>
    <property type="match status" value="1"/>
</dbReference>
<dbReference type="InterPro" id="IPR006059">
    <property type="entry name" value="SBP"/>
</dbReference>
<feature type="region of interest" description="Disordered" evidence="1">
    <location>
        <begin position="292"/>
        <end position="318"/>
    </location>
</feature>
<organism evidence="2 3">
    <name type="scientific">Streptomonospora nanhaiensis</name>
    <dbReference type="NCBI Taxonomy" id="1323731"/>
    <lineage>
        <taxon>Bacteria</taxon>
        <taxon>Bacillati</taxon>
        <taxon>Actinomycetota</taxon>
        <taxon>Actinomycetes</taxon>
        <taxon>Streptosporangiales</taxon>
        <taxon>Nocardiopsidaceae</taxon>
        <taxon>Streptomonospora</taxon>
    </lineage>
</organism>
<dbReference type="RefSeq" id="WP_179766798.1">
    <property type="nucleotide sequence ID" value="NZ_JACCFO010000001.1"/>
</dbReference>
<name>A0A853BKR5_9ACTN</name>
<keyword evidence="3" id="KW-1185">Reference proteome</keyword>
<evidence type="ECO:0000313" key="2">
    <source>
        <dbReference type="EMBL" id="NYI95247.1"/>
    </source>
</evidence>
<dbReference type="PANTHER" id="PTHR43649">
    <property type="entry name" value="ARABINOSE-BINDING PROTEIN-RELATED"/>
    <property type="match status" value="1"/>
</dbReference>